<dbReference type="KEGG" id="sla:SERLADRAFT_469124"/>
<dbReference type="EMBL" id="GL945434">
    <property type="protein sequence ID" value="EGO25047.1"/>
    <property type="molecule type" value="Genomic_DNA"/>
</dbReference>
<protein>
    <submittedName>
        <fullName evidence="1">Uncharacterized protein</fullName>
    </submittedName>
</protein>
<organism>
    <name type="scientific">Serpula lacrymans var. lacrymans (strain S7.9)</name>
    <name type="common">Dry rot fungus</name>
    <dbReference type="NCBI Taxonomy" id="578457"/>
    <lineage>
        <taxon>Eukaryota</taxon>
        <taxon>Fungi</taxon>
        <taxon>Dikarya</taxon>
        <taxon>Basidiomycota</taxon>
        <taxon>Agaricomycotina</taxon>
        <taxon>Agaricomycetes</taxon>
        <taxon>Agaricomycetidae</taxon>
        <taxon>Boletales</taxon>
        <taxon>Coniophorineae</taxon>
        <taxon>Serpulaceae</taxon>
        <taxon>Serpula</taxon>
    </lineage>
</organism>
<dbReference type="GeneID" id="18819535"/>
<reference evidence="1" key="1">
    <citation type="submission" date="2011-04" db="EMBL/GenBank/DDBJ databases">
        <title>Evolution of plant cell wall degrading machinery underlies the functional diversity of forest fungi.</title>
        <authorList>
            <consortium name="US DOE Joint Genome Institute (JGI-PGF)"/>
            <person name="Eastwood D.C."/>
            <person name="Floudas D."/>
            <person name="Binder M."/>
            <person name="Majcherczyk A."/>
            <person name="Schneider P."/>
            <person name="Aerts A."/>
            <person name="Asiegbu F.O."/>
            <person name="Baker S.E."/>
            <person name="Barry K."/>
            <person name="Bendiksby M."/>
            <person name="Blumentritt M."/>
            <person name="Coutinho P.M."/>
            <person name="Cullen D."/>
            <person name="Cullen D."/>
            <person name="Gathman A."/>
            <person name="Goodell B."/>
            <person name="Henrissat B."/>
            <person name="Ihrmark K."/>
            <person name="Kauserud H."/>
            <person name="Kohler A."/>
            <person name="LaButti K."/>
            <person name="Lapidus A."/>
            <person name="Lavin J.L."/>
            <person name="Lee Y.-H."/>
            <person name="Lindquist E."/>
            <person name="Lilly W."/>
            <person name="Lucas S."/>
            <person name="Morin E."/>
            <person name="Murat C."/>
            <person name="Oguiza J.A."/>
            <person name="Park J."/>
            <person name="Pisabarro A.G."/>
            <person name="Riley R."/>
            <person name="Rosling A."/>
            <person name="Salamov A."/>
            <person name="Schmidt O."/>
            <person name="Schmutz J."/>
            <person name="Skrede I."/>
            <person name="Stenlid J."/>
            <person name="Wiebenga A."/>
            <person name="Xie X."/>
            <person name="Kues U."/>
            <person name="Hibbett D.S."/>
            <person name="Hoffmeister D."/>
            <person name="Hogberg N."/>
            <person name="Martin F."/>
            <person name="Grigoriev I.V."/>
            <person name="Watkinson S.C."/>
        </authorList>
    </citation>
    <scope>NUCLEOTIDE SEQUENCE</scope>
    <source>
        <strain evidence="1">S7.9</strain>
    </source>
</reference>
<dbReference type="AlphaFoldDB" id="F8NWM3"/>
<dbReference type="Proteomes" id="UP000008064">
    <property type="component" value="Unassembled WGS sequence"/>
</dbReference>
<gene>
    <name evidence="1" type="ORF">SERLADRAFT_469124</name>
</gene>
<proteinExistence type="predicted"/>
<accession>F8NWM3</accession>
<name>F8NWM3_SERL9</name>
<dbReference type="RefSeq" id="XP_007319066.1">
    <property type="nucleotide sequence ID" value="XM_007319004.1"/>
</dbReference>
<evidence type="ECO:0000313" key="1">
    <source>
        <dbReference type="EMBL" id="EGO25047.1"/>
    </source>
</evidence>
<dbReference type="HOGENOM" id="CLU_1497115_0_0_1"/>
<sequence>MKKSATYILCAEPGQEIVARALFAMHMHITSFDKLSPPCFRTTPSEILSTLCHLPFPERTFTTLRDSRSWNDLGNESSSFFEKERRGILGVGWSKACTPSEKQRCIPSSHEVLVPPPLPAAMDSSTVTVYSAPIDHKNKVIADIFTLVVSSQTLVAVLKGKVKKRMTLEAYCSRKWRRSD</sequence>